<keyword evidence="9" id="KW-0443">Lipid metabolism</keyword>
<name>A0A9P4XZK7_CRYP1</name>
<evidence type="ECO:0000256" key="1">
    <source>
        <dbReference type="ARBA" id="ARBA00001933"/>
    </source>
</evidence>
<dbReference type="InterPro" id="IPR015424">
    <property type="entry name" value="PyrdxlP-dep_Trfase"/>
</dbReference>
<keyword evidence="8" id="KW-0746">Sphingolipid metabolism</keyword>
<comment type="similarity">
    <text evidence="4">Belongs to the class-II pyridoxal-phosphate-dependent aminotransferase family.</text>
</comment>
<comment type="caution">
    <text evidence="12">The sequence shown here is derived from an EMBL/GenBank/DDBJ whole genome shotgun (WGS) entry which is preliminary data.</text>
</comment>
<keyword evidence="10" id="KW-0012">Acyltransferase</keyword>
<accession>A0A9P4XZK7</accession>
<comment type="cofactor">
    <cofactor evidence="1">
        <name>pyridoxal 5'-phosphate</name>
        <dbReference type="ChEBI" id="CHEBI:597326"/>
    </cofactor>
</comment>
<evidence type="ECO:0000256" key="9">
    <source>
        <dbReference type="ARBA" id="ARBA00023098"/>
    </source>
</evidence>
<dbReference type="EC" id="2.3.1.50" evidence="5"/>
<evidence type="ECO:0000256" key="8">
    <source>
        <dbReference type="ARBA" id="ARBA00022919"/>
    </source>
</evidence>
<keyword evidence="13" id="KW-1185">Reference proteome</keyword>
<evidence type="ECO:0000256" key="3">
    <source>
        <dbReference type="ARBA" id="ARBA00004991"/>
    </source>
</evidence>
<dbReference type="SUPFAM" id="SSF53383">
    <property type="entry name" value="PLP-dependent transferases"/>
    <property type="match status" value="1"/>
</dbReference>
<dbReference type="EMBL" id="MU032349">
    <property type="protein sequence ID" value="KAF3763799.1"/>
    <property type="molecule type" value="Genomic_DNA"/>
</dbReference>
<dbReference type="GO" id="GO:0030170">
    <property type="term" value="F:pyridoxal phosphate binding"/>
    <property type="evidence" value="ECO:0007669"/>
    <property type="project" value="InterPro"/>
</dbReference>
<evidence type="ECO:0000256" key="2">
    <source>
        <dbReference type="ARBA" id="ARBA00004760"/>
    </source>
</evidence>
<dbReference type="GO" id="GO:0016020">
    <property type="term" value="C:membrane"/>
    <property type="evidence" value="ECO:0007669"/>
    <property type="project" value="GOC"/>
</dbReference>
<dbReference type="Proteomes" id="UP000803844">
    <property type="component" value="Unassembled WGS sequence"/>
</dbReference>
<dbReference type="InterPro" id="IPR004839">
    <property type="entry name" value="Aminotransferase_I/II_large"/>
</dbReference>
<evidence type="ECO:0000313" key="12">
    <source>
        <dbReference type="EMBL" id="KAF3763799.1"/>
    </source>
</evidence>
<evidence type="ECO:0000256" key="10">
    <source>
        <dbReference type="ARBA" id="ARBA00023315"/>
    </source>
</evidence>
<dbReference type="PANTHER" id="PTHR13693">
    <property type="entry name" value="CLASS II AMINOTRANSFERASE/8-AMINO-7-OXONONANOATE SYNTHASE"/>
    <property type="match status" value="1"/>
</dbReference>
<dbReference type="OrthoDB" id="3168162at2759"/>
<dbReference type="RefSeq" id="XP_040774760.1">
    <property type="nucleotide sequence ID" value="XM_040922694.1"/>
</dbReference>
<dbReference type="Pfam" id="PF00155">
    <property type="entry name" value="Aminotran_1_2"/>
    <property type="match status" value="1"/>
</dbReference>
<dbReference type="GO" id="GO:0046513">
    <property type="term" value="P:ceramide biosynthetic process"/>
    <property type="evidence" value="ECO:0007669"/>
    <property type="project" value="TreeGrafter"/>
</dbReference>
<dbReference type="Gene3D" id="3.90.1150.10">
    <property type="entry name" value="Aspartate Aminotransferase, domain 1"/>
    <property type="match status" value="1"/>
</dbReference>
<evidence type="ECO:0000256" key="5">
    <source>
        <dbReference type="ARBA" id="ARBA00013220"/>
    </source>
</evidence>
<evidence type="ECO:0000259" key="11">
    <source>
        <dbReference type="Pfam" id="PF00155"/>
    </source>
</evidence>
<dbReference type="AlphaFoldDB" id="A0A9P4XZK7"/>
<feature type="domain" description="Aminotransferase class I/classII large" evidence="11">
    <location>
        <begin position="124"/>
        <end position="497"/>
    </location>
</feature>
<protein>
    <recommendedName>
        <fullName evidence="5">serine C-palmitoyltransferase</fullName>
        <ecNumber evidence="5">2.3.1.50</ecNumber>
    </recommendedName>
</protein>
<dbReference type="InterPro" id="IPR015422">
    <property type="entry name" value="PyrdxlP-dep_Trfase_small"/>
</dbReference>
<evidence type="ECO:0000256" key="4">
    <source>
        <dbReference type="ARBA" id="ARBA00008392"/>
    </source>
</evidence>
<evidence type="ECO:0000256" key="7">
    <source>
        <dbReference type="ARBA" id="ARBA00022898"/>
    </source>
</evidence>
<gene>
    <name evidence="12" type="ORF">M406DRAFT_352495</name>
</gene>
<reference evidence="12" key="1">
    <citation type="journal article" date="2020" name="Phytopathology">
        <title>Genome sequence of the chestnut blight fungus Cryphonectria parasitica EP155: A fundamental resource for an archetypical invasive plant pathogen.</title>
        <authorList>
            <person name="Crouch J.A."/>
            <person name="Dawe A."/>
            <person name="Aerts A."/>
            <person name="Barry K."/>
            <person name="Churchill A.C.L."/>
            <person name="Grimwood J."/>
            <person name="Hillman B."/>
            <person name="Milgroom M.G."/>
            <person name="Pangilinan J."/>
            <person name="Smith M."/>
            <person name="Salamov A."/>
            <person name="Schmutz J."/>
            <person name="Yadav J."/>
            <person name="Grigoriev I.V."/>
            <person name="Nuss D."/>
        </authorList>
    </citation>
    <scope>NUCLEOTIDE SEQUENCE</scope>
    <source>
        <strain evidence="12">EP155</strain>
    </source>
</reference>
<dbReference type="InterPro" id="IPR015421">
    <property type="entry name" value="PyrdxlP-dep_Trfase_major"/>
</dbReference>
<keyword evidence="6 12" id="KW-0808">Transferase</keyword>
<dbReference type="GO" id="GO:0005783">
    <property type="term" value="C:endoplasmic reticulum"/>
    <property type="evidence" value="ECO:0007669"/>
    <property type="project" value="TreeGrafter"/>
</dbReference>
<keyword evidence="7" id="KW-0663">Pyridoxal phosphate</keyword>
<dbReference type="Gene3D" id="3.40.640.10">
    <property type="entry name" value="Type I PLP-dependent aspartate aminotransferase-like (Major domain)"/>
    <property type="match status" value="1"/>
</dbReference>
<dbReference type="PANTHER" id="PTHR13693:SF2">
    <property type="entry name" value="SERINE PALMITOYLTRANSFERASE 1"/>
    <property type="match status" value="1"/>
</dbReference>
<dbReference type="InterPro" id="IPR050087">
    <property type="entry name" value="AON_synthase_class-II"/>
</dbReference>
<comment type="pathway">
    <text evidence="2">Lipid metabolism; sphingolipid metabolism.</text>
</comment>
<dbReference type="GeneID" id="63839823"/>
<evidence type="ECO:0000313" key="13">
    <source>
        <dbReference type="Proteomes" id="UP000803844"/>
    </source>
</evidence>
<proteinExistence type="inferred from homology"/>
<sequence length="522" mass="57754">MDLYEIQGRMTILLHEASHTFQKVPGSAVLIRYVQASYQNDPIRSVFELFLLIFFIRYLLSPSYPINESNYVKLSEDEIEELVDEWQPEPLVAQQTPLEEMEMEKLPVIIGPTGPKSKLANGRTVTNLASYNFYNFNSNEQIKEKAITTLRTYGVGPCGPPNFYGTQDVHLKTEADIAAYVGTESAILYAQGFSVMSSVIPTFCKRGDVIVTDRMANYSVRKGLELARCTVKWFDRGDMDGLEEAMKQVAQEQAKQKKLTRRFIVAEGLSEVTGDSIDLPKMLILTGQIELKEKYKFRIILDESWSLGVLGRTGRGVTEAQNVDPSQVDMIIGSLAASLCAGGGFCAGSKDVVGHQRITSSAYCYSAALPAMSAVTASETINILQNNPEVLSTLRENIRAMRAQLDPRSDWVTCTSAPENPILLLAIKPNVVQSRRMSFEDQDRVLQEFVDEALANGVMITRLKTTLINKSIGGGDAQPKLKVCVTSGLSKKEIEKAGIIIRHAITKVMTRKTSSKLSLPTA</sequence>
<dbReference type="GO" id="GO:0004758">
    <property type="term" value="F:serine C-palmitoyltransferase activity"/>
    <property type="evidence" value="ECO:0007669"/>
    <property type="project" value="TreeGrafter"/>
</dbReference>
<organism evidence="12 13">
    <name type="scientific">Cryphonectria parasitica (strain ATCC 38755 / EP155)</name>
    <dbReference type="NCBI Taxonomy" id="660469"/>
    <lineage>
        <taxon>Eukaryota</taxon>
        <taxon>Fungi</taxon>
        <taxon>Dikarya</taxon>
        <taxon>Ascomycota</taxon>
        <taxon>Pezizomycotina</taxon>
        <taxon>Sordariomycetes</taxon>
        <taxon>Sordariomycetidae</taxon>
        <taxon>Diaporthales</taxon>
        <taxon>Cryphonectriaceae</taxon>
        <taxon>Cryphonectria-Endothia species complex</taxon>
        <taxon>Cryphonectria</taxon>
    </lineage>
</organism>
<evidence type="ECO:0000256" key="6">
    <source>
        <dbReference type="ARBA" id="ARBA00022679"/>
    </source>
</evidence>
<comment type="pathway">
    <text evidence="3">Sphingolipid metabolism.</text>
</comment>
<dbReference type="GO" id="GO:0046512">
    <property type="term" value="P:sphingosine biosynthetic process"/>
    <property type="evidence" value="ECO:0007669"/>
    <property type="project" value="TreeGrafter"/>
</dbReference>